<sequence length="543" mass="61588">MHAHGHGPGAGRYRAPDERKPRMCEHPLSATLKYPIQKNRQTSIFAMPPAGCRRGAVAQPGVCRFFTRHSEVLHVHRRFPKNASARRALRLRQHWRALARVPDGCRVAQRGCRRAPEHLARGGLQARTWRDCKDRYARAARRAVRRVAREPDGRRGRVSRFGDQLFRAHAADREPLAADLRAFRSVLVPADLRRLRRLAAPDARGKHPAVADRCRVAADAVESDGDPRGPESRVPARTAERDEPDRAAPDRAVPAPRPGRPPRAAAGRAARAQARRAAGSDADCRDARGRCERRAYRHRQRQPAERDLPDLRGRRQRAYRGIAVPARRAAEHSYRHRDDHHVGGCRRDVPEDDRPAVDRFHEGGRRGQAARRPARPGVVGRRVDHARFRLMRIARARARRCLCAPAVHAERRRRRGSRGGARRDGEPAPVPRHPRAAPTRARRRRIVARLARPSRRRRAGRLRLARNAAVVRYARRTDGPRRARRGAAIRRAPADPAADRLAHREAAGRLSRSFSDSSYSHRTTSQFQFVARHLNDLILQRKI</sequence>
<protein>
    <submittedName>
        <fullName evidence="2">Exodeoxyribonuclease V, beta subunit</fullName>
    </submittedName>
</protein>
<reference evidence="2" key="1">
    <citation type="submission" date="2006-08" db="EMBL/GenBank/DDBJ databases">
        <title>Complete sequence of Chromosome 3 of Burkholderia cepacia AMMD.</title>
        <authorList>
            <consortium name="US DOE Joint Genome Institute"/>
            <person name="Copeland A."/>
            <person name="Lucas S."/>
            <person name="Lapidus A."/>
            <person name="Barry K."/>
            <person name="Detter J.C."/>
            <person name="Glavina del Rio T."/>
            <person name="Hammon N."/>
            <person name="Israni S."/>
            <person name="Pitluck S."/>
            <person name="Bruce D."/>
            <person name="Chain P."/>
            <person name="Malfatti S."/>
            <person name="Shin M."/>
            <person name="Vergez L."/>
            <person name="Schmutz J."/>
            <person name="Larimer F."/>
            <person name="Land M."/>
            <person name="Hauser L."/>
            <person name="Kyrpides N."/>
            <person name="Kim E."/>
            <person name="Parke J."/>
            <person name="Coenye T."/>
            <person name="Konstantinidis K."/>
            <person name="Ramette A."/>
            <person name="Tiedje J."/>
            <person name="Richardson P."/>
        </authorList>
    </citation>
    <scope>NUCLEOTIDE SEQUENCE</scope>
    <source>
        <strain evidence="2">AMMD</strain>
    </source>
</reference>
<organism evidence="2 3">
    <name type="scientific">Burkholderia ambifaria (strain ATCC BAA-244 / DSM 16087 / CCUG 44356 / LMG 19182 / AMMD)</name>
    <name type="common">Burkholderia cepacia (strain AMMD)</name>
    <dbReference type="NCBI Taxonomy" id="339670"/>
    <lineage>
        <taxon>Bacteria</taxon>
        <taxon>Pseudomonadati</taxon>
        <taxon>Pseudomonadota</taxon>
        <taxon>Betaproteobacteria</taxon>
        <taxon>Burkholderiales</taxon>
        <taxon>Burkholderiaceae</taxon>
        <taxon>Burkholderia</taxon>
        <taxon>Burkholderia cepacia complex</taxon>
    </lineage>
</organism>
<name>Q0B319_BURCM</name>
<gene>
    <name evidence="2" type="ordered locus">Bamb_5909</name>
</gene>
<accession>Q0B319</accession>
<dbReference type="EMBL" id="CP000442">
    <property type="protein sequence ID" value="ABI91454.1"/>
    <property type="molecule type" value="Genomic_DNA"/>
</dbReference>
<feature type="region of interest" description="Disordered" evidence="1">
    <location>
        <begin position="327"/>
        <end position="378"/>
    </location>
</feature>
<evidence type="ECO:0000256" key="1">
    <source>
        <dbReference type="SAM" id="MobiDB-lite"/>
    </source>
</evidence>
<feature type="compositionally biased region" description="Basic residues" evidence="1">
    <location>
        <begin position="432"/>
        <end position="444"/>
    </location>
</feature>
<evidence type="ECO:0000313" key="3">
    <source>
        <dbReference type="Proteomes" id="UP000000662"/>
    </source>
</evidence>
<proteinExistence type="predicted"/>
<feature type="compositionally biased region" description="Basic and acidic residues" evidence="1">
    <location>
        <begin position="328"/>
        <end position="365"/>
    </location>
</feature>
<feature type="region of interest" description="Disordered" evidence="1">
    <location>
        <begin position="409"/>
        <end position="444"/>
    </location>
</feature>
<keyword evidence="3" id="KW-1185">Reference proteome</keyword>
<feature type="region of interest" description="Disordered" evidence="1">
    <location>
        <begin position="1"/>
        <end position="20"/>
    </location>
</feature>
<feature type="compositionally biased region" description="Low complexity" evidence="1">
    <location>
        <begin position="262"/>
        <end position="281"/>
    </location>
</feature>
<dbReference type="KEGG" id="bam:Bamb_5909"/>
<dbReference type="AlphaFoldDB" id="Q0B319"/>
<feature type="compositionally biased region" description="Gly residues" evidence="1">
    <location>
        <begin position="1"/>
        <end position="10"/>
    </location>
</feature>
<evidence type="ECO:0000313" key="2">
    <source>
        <dbReference type="EMBL" id="ABI91454.1"/>
    </source>
</evidence>
<feature type="region of interest" description="Disordered" evidence="1">
    <location>
        <begin position="219"/>
        <end position="285"/>
    </location>
</feature>
<feature type="compositionally biased region" description="Basic and acidic residues" evidence="1">
    <location>
        <begin position="238"/>
        <end position="249"/>
    </location>
</feature>
<dbReference type="Proteomes" id="UP000000662">
    <property type="component" value="Chromosome 3"/>
</dbReference>